<proteinExistence type="predicted"/>
<comment type="caution">
    <text evidence="1">The sequence shown here is derived from an EMBL/GenBank/DDBJ whole genome shotgun (WGS) entry which is preliminary data.</text>
</comment>
<dbReference type="Proteomes" id="UP001196530">
    <property type="component" value="Unassembled WGS sequence"/>
</dbReference>
<accession>A0AAN6I7R0</accession>
<protein>
    <recommendedName>
        <fullName evidence="3">F-box domain-containing protein</fullName>
    </recommendedName>
</protein>
<dbReference type="GeneID" id="66125697"/>
<sequence>MCQDIQLPPETWWLVASYLDDVDCLSLRATSKYLYDTFSANLFWRPRVVSNWYRYSESPDSEVERFWFDKYIEHSRYDRWLRNLIWGLISGTEMTKSEIWEDVSYIFQNPQLFVPELLRITKHFDSSFLREGRYLQEDFLRQMDRRLHDLSTVYYASQLLEAIRLCKVLDFGYRTICKREYPQSLEEMFGELAYIDPYVYEFYGYRTQVLSRVLHEYNGLQLDDGVSNTNKVKILASILQRVLRLQSLPHSLTGDYCSQVSLEDCCLFRIYGGDAVGKTELIHSIMEKLCHELGIPVRINHLNLVVEDSTIPGGTSHFMIESYKTTQINMAEIHDLPQPSLMLHQYVSQVDPQKFIENIATSFFCQYPTERRDRSAYMHPKSMDGQLVVERPGDRLQGQIIGFYGTDKETINVLHKFWTMLIHFETENLEEDLQSIFVSLVQSNRLAFLGIGVAYLTSSMEGIKGIHSKLKKAFMKGTLSFNVNEVKRDDQLPFPKGSYSQFEDGQMVVDRRGEPMIIIGFKNYHKQVYCQCFTNTGQTVIVHEKNLAFSNSMVDASQFALFDDLGLYFRKFDFRLGKFVRY</sequence>
<dbReference type="InterPro" id="IPR036047">
    <property type="entry name" value="F-box-like_dom_sf"/>
</dbReference>
<name>A0AAN6I7R0_PICAN</name>
<organism evidence="1 2">
    <name type="scientific">Pichia angusta</name>
    <name type="common">Yeast</name>
    <name type="synonym">Hansenula polymorpha</name>
    <dbReference type="NCBI Taxonomy" id="870730"/>
    <lineage>
        <taxon>Eukaryota</taxon>
        <taxon>Fungi</taxon>
        <taxon>Dikarya</taxon>
        <taxon>Ascomycota</taxon>
        <taxon>Saccharomycotina</taxon>
        <taxon>Pichiomycetes</taxon>
        <taxon>Pichiales</taxon>
        <taxon>Pichiaceae</taxon>
        <taxon>Ogataea</taxon>
    </lineage>
</organism>
<gene>
    <name evidence="1" type="ORF">KL928_001646</name>
</gene>
<dbReference type="AlphaFoldDB" id="A0AAN6I7R0"/>
<evidence type="ECO:0008006" key="3">
    <source>
        <dbReference type="Google" id="ProtNLM"/>
    </source>
</evidence>
<dbReference type="SUPFAM" id="SSF81383">
    <property type="entry name" value="F-box domain"/>
    <property type="match status" value="1"/>
</dbReference>
<dbReference type="CDD" id="cd09917">
    <property type="entry name" value="F-box_SF"/>
    <property type="match status" value="1"/>
</dbReference>
<evidence type="ECO:0000313" key="1">
    <source>
        <dbReference type="EMBL" id="KAG7820209.1"/>
    </source>
</evidence>
<dbReference type="RefSeq" id="XP_043060923.1">
    <property type="nucleotide sequence ID" value="XM_043202034.1"/>
</dbReference>
<reference evidence="1" key="1">
    <citation type="journal article" date="2021" name="G3 (Bethesda)">
        <title>Genomic diversity, chromosomal rearrangements, and interspecies hybridization in the ogataea polymorpha species complex.</title>
        <authorList>
            <person name="Hanson S.J."/>
            <person name="Cinneide E.O."/>
            <person name="Salzberg L.I."/>
            <person name="Wolfe K.H."/>
            <person name="McGowan J."/>
            <person name="Fitzpatrick D.A."/>
            <person name="Matlin K."/>
        </authorList>
    </citation>
    <scope>NUCLEOTIDE SEQUENCE</scope>
    <source>
        <strain evidence="1">61-244</strain>
    </source>
</reference>
<evidence type="ECO:0000313" key="2">
    <source>
        <dbReference type="Proteomes" id="UP001196530"/>
    </source>
</evidence>
<dbReference type="EMBL" id="JAHLUX010000003">
    <property type="protein sequence ID" value="KAG7820209.1"/>
    <property type="molecule type" value="Genomic_DNA"/>
</dbReference>